<dbReference type="HOGENOM" id="CLU_1844216_0_0_12"/>
<name>M2BW39_TREDN</name>
<dbReference type="PATRIC" id="fig|999431.4.peg.2207"/>
<dbReference type="EMBL" id="AGDW01000022">
    <property type="protein sequence ID" value="EMB29262.1"/>
    <property type="molecule type" value="Genomic_DNA"/>
</dbReference>
<organism evidence="2">
    <name type="scientific">Treponema denticola H1-T</name>
    <dbReference type="NCBI Taxonomy" id="999431"/>
    <lineage>
        <taxon>Bacteria</taxon>
        <taxon>Pseudomonadati</taxon>
        <taxon>Spirochaetota</taxon>
        <taxon>Spirochaetia</taxon>
        <taxon>Spirochaetales</taxon>
        <taxon>Treponemataceae</taxon>
        <taxon>Treponema</taxon>
    </lineage>
</organism>
<proteinExistence type="predicted"/>
<dbReference type="RefSeq" id="WP_002689457.1">
    <property type="nucleotide sequence ID" value="NZ_CM001794.1"/>
</dbReference>
<reference evidence="2" key="1">
    <citation type="submission" date="2012-01" db="EMBL/GenBank/DDBJ databases">
        <title>The Genome Sequence of Treponema denticola H1-T.</title>
        <authorList>
            <consortium name="The Broad Institute Genome Sequencing Platform"/>
            <person name="Earl A."/>
            <person name="Ward D."/>
            <person name="Feldgarden M."/>
            <person name="Gevers D."/>
            <person name="Blanton J.M."/>
            <person name="Fenno C.J."/>
            <person name="Baranova O.V."/>
            <person name="Mathney J."/>
            <person name="Dewhirst F.E."/>
            <person name="Izard J."/>
            <person name="Young S.K."/>
            <person name="Zeng Q."/>
            <person name="Gargeya S."/>
            <person name="Fitzgerald M."/>
            <person name="Haas B."/>
            <person name="Abouelleil A."/>
            <person name="Alvarado L."/>
            <person name="Arachchi H.M."/>
            <person name="Berlin A."/>
            <person name="Chapman S.B."/>
            <person name="Gearin G."/>
            <person name="Goldberg J."/>
            <person name="Griggs A."/>
            <person name="Gujja S."/>
            <person name="Hansen M."/>
            <person name="Heiman D."/>
            <person name="Howarth C."/>
            <person name="Larimer J."/>
            <person name="Lui A."/>
            <person name="MacDonald P.J.P."/>
            <person name="McCowen C."/>
            <person name="Montmayeur A."/>
            <person name="Murphy C."/>
            <person name="Neiman D."/>
            <person name="Pearson M."/>
            <person name="Priest M."/>
            <person name="Roberts A."/>
            <person name="Saif S."/>
            <person name="Shea T."/>
            <person name="Sisk P."/>
            <person name="Stolte C."/>
            <person name="Sykes S."/>
            <person name="Wortman J."/>
            <person name="Nusbaum C."/>
            <person name="Birren B."/>
        </authorList>
    </citation>
    <scope>NUCLEOTIDE SEQUENCE [LARGE SCALE GENOMIC DNA]</scope>
    <source>
        <strain evidence="2">H1-T</strain>
    </source>
</reference>
<evidence type="ECO:0000256" key="1">
    <source>
        <dbReference type="SAM" id="Phobius"/>
    </source>
</evidence>
<sequence>MCEDKKNEDSNIYPNLCCCIIFTVLNIFFIITFVALYIYCKNDWEIEVFIICSIIIIVMSVLNILFCILNFLYYKERTKNHLLTEAYDKAIKKIDNRHDKKTTITPCKEYKEPKREEIEYGVRAITKIFETYCQNITSK</sequence>
<keyword evidence="1" id="KW-0472">Membrane</keyword>
<protein>
    <submittedName>
        <fullName evidence="2">Uncharacterized protein</fullName>
    </submittedName>
</protein>
<dbReference type="AlphaFoldDB" id="M2BW39"/>
<keyword evidence="1" id="KW-0812">Transmembrane</keyword>
<gene>
    <name evidence="2" type="ORF">HMPREF9725_02132</name>
</gene>
<dbReference type="Proteomes" id="UP000011708">
    <property type="component" value="Chromosome"/>
</dbReference>
<feature type="transmembrane region" description="Helical" evidence="1">
    <location>
        <begin position="48"/>
        <end position="73"/>
    </location>
</feature>
<keyword evidence="1" id="KW-1133">Transmembrane helix</keyword>
<accession>M2BW39</accession>
<evidence type="ECO:0000313" key="2">
    <source>
        <dbReference type="EMBL" id="EMB29262.1"/>
    </source>
</evidence>
<comment type="caution">
    <text evidence="2">The sequence shown here is derived from an EMBL/GenBank/DDBJ whole genome shotgun (WGS) entry which is preliminary data.</text>
</comment>
<feature type="transmembrane region" description="Helical" evidence="1">
    <location>
        <begin position="12"/>
        <end position="36"/>
    </location>
</feature>